<sequence>MATPRSGAGGKIVTNRRKQRLSATPFDRPPPRLYPPQPPKGPNWFTGVIIPSARALASGAGKIMSSIFSESESFSSEDEDSDLEGDADDTNDSEIPYDGVNTLHQKNITLSEMMQYGQDSQLIMQRTETKRLIEQLIKQETYSRQECDRLIRVLNSRVMDRSMEAGEKSLHAGSSGNTVDHEDVDIYSEAILAAKSWFQKKKVESSSVIGLAHVTCNLNSADPKHLESKGGSPVDVARSYMKDRPVWASPTKNVELRTPLATTMKLFKEGTSYSVGHNSLSSSKKRNSFTSGSWNIQEELRRVRSKATEDMLRSPPTKIDPSLFAVAPIEKSAESDKLVSAMGERLTKPESLRKNKPIDALVYAGMSSDPALAALKPRQDGKGNEALSSKLATSVAGNKEDSEAVQADGECAAFKFIHPSGPNNAGEHRNDPDLSKINGHPATEMTAFSARQSVNGLSSSQTSLSAGLSTGQNNEENHNADTVCEKKSVNSISVEGNCELWSEAYMEVTVVTESDTIPSCSQNSVGTQCEELSLDMAEPSTKAKGDTMAGKQGRKTGKYNRRGRGKR</sequence>
<protein>
    <recommendedName>
        <fullName evidence="4">Protein KAKU4</fullName>
    </recommendedName>
</protein>
<dbReference type="PANTHER" id="PTHR33416">
    <property type="entry name" value="NUCLEAR PORE COMPLEX PROTEIN NUP1"/>
    <property type="match status" value="1"/>
</dbReference>
<dbReference type="PANTHER" id="PTHR33416:SF17">
    <property type="entry name" value="PROTEIN KAKU4"/>
    <property type="match status" value="1"/>
</dbReference>
<dbReference type="AlphaFoldDB" id="A0AAV6X5F1"/>
<feature type="region of interest" description="Disordered" evidence="1">
    <location>
        <begin position="459"/>
        <end position="478"/>
    </location>
</feature>
<proteinExistence type="predicted"/>
<reference evidence="2" key="1">
    <citation type="submission" date="2019-10" db="EMBL/GenBank/DDBJ databases">
        <authorList>
            <person name="Zhang R."/>
            <person name="Pan Y."/>
            <person name="Wang J."/>
            <person name="Ma R."/>
            <person name="Yu S."/>
        </authorList>
    </citation>
    <scope>NUCLEOTIDE SEQUENCE</scope>
    <source>
        <strain evidence="2">LA-IB0</strain>
        <tissue evidence="2">Leaf</tissue>
    </source>
</reference>
<organism evidence="2 3">
    <name type="scientific">Buddleja alternifolia</name>
    <dbReference type="NCBI Taxonomy" id="168488"/>
    <lineage>
        <taxon>Eukaryota</taxon>
        <taxon>Viridiplantae</taxon>
        <taxon>Streptophyta</taxon>
        <taxon>Embryophyta</taxon>
        <taxon>Tracheophyta</taxon>
        <taxon>Spermatophyta</taxon>
        <taxon>Magnoliopsida</taxon>
        <taxon>eudicotyledons</taxon>
        <taxon>Gunneridae</taxon>
        <taxon>Pentapetalae</taxon>
        <taxon>asterids</taxon>
        <taxon>lamiids</taxon>
        <taxon>Lamiales</taxon>
        <taxon>Scrophulariaceae</taxon>
        <taxon>Buddlejeae</taxon>
        <taxon>Buddleja</taxon>
    </lineage>
</organism>
<gene>
    <name evidence="2" type="ORF">BUALT_Bualt10G0089400</name>
</gene>
<evidence type="ECO:0000313" key="3">
    <source>
        <dbReference type="Proteomes" id="UP000826271"/>
    </source>
</evidence>
<dbReference type="EMBL" id="WHWC01000010">
    <property type="protein sequence ID" value="KAG8375334.1"/>
    <property type="molecule type" value="Genomic_DNA"/>
</dbReference>
<dbReference type="GO" id="GO:0071763">
    <property type="term" value="P:nuclear membrane organization"/>
    <property type="evidence" value="ECO:0007669"/>
    <property type="project" value="TreeGrafter"/>
</dbReference>
<keyword evidence="3" id="KW-1185">Reference proteome</keyword>
<evidence type="ECO:0000313" key="2">
    <source>
        <dbReference type="EMBL" id="KAG8375334.1"/>
    </source>
</evidence>
<dbReference type="GO" id="GO:0005635">
    <property type="term" value="C:nuclear envelope"/>
    <property type="evidence" value="ECO:0007669"/>
    <property type="project" value="TreeGrafter"/>
</dbReference>
<name>A0AAV6X5F1_9LAMI</name>
<dbReference type="Proteomes" id="UP000826271">
    <property type="component" value="Unassembled WGS sequence"/>
</dbReference>
<feature type="region of interest" description="Disordered" evidence="1">
    <location>
        <begin position="1"/>
        <end position="42"/>
    </location>
</feature>
<feature type="compositionally biased region" description="Pro residues" evidence="1">
    <location>
        <begin position="27"/>
        <end position="41"/>
    </location>
</feature>
<accession>A0AAV6X5F1</accession>
<feature type="region of interest" description="Disordered" evidence="1">
    <location>
        <begin position="69"/>
        <end position="99"/>
    </location>
</feature>
<feature type="compositionally biased region" description="Low complexity" evidence="1">
    <location>
        <begin position="459"/>
        <end position="471"/>
    </location>
</feature>
<comment type="caution">
    <text evidence="2">The sequence shown here is derived from an EMBL/GenBank/DDBJ whole genome shotgun (WGS) entry which is preliminary data.</text>
</comment>
<evidence type="ECO:0000256" key="1">
    <source>
        <dbReference type="SAM" id="MobiDB-lite"/>
    </source>
</evidence>
<evidence type="ECO:0008006" key="4">
    <source>
        <dbReference type="Google" id="ProtNLM"/>
    </source>
</evidence>
<feature type="compositionally biased region" description="Acidic residues" evidence="1">
    <location>
        <begin position="75"/>
        <end position="92"/>
    </location>
</feature>
<feature type="compositionally biased region" description="Basic residues" evidence="1">
    <location>
        <begin position="552"/>
        <end position="567"/>
    </location>
</feature>
<feature type="region of interest" description="Disordered" evidence="1">
    <location>
        <begin position="419"/>
        <end position="440"/>
    </location>
</feature>
<feature type="region of interest" description="Disordered" evidence="1">
    <location>
        <begin position="536"/>
        <end position="567"/>
    </location>
</feature>